<dbReference type="OrthoDB" id="6746907at2759"/>
<evidence type="ECO:0000313" key="2">
    <source>
        <dbReference type="Proteomes" id="UP000478052"/>
    </source>
</evidence>
<accession>A0A6G0VVL2</accession>
<sequence>MMEDSYLDVTADYIDDCKITQMQYQRNVQKHSDAVGDVRFSNNGLAFLFSEMQYEINGIEITRSVVLFESILFIYTK</sequence>
<dbReference type="EMBL" id="VUJU01011342">
    <property type="protein sequence ID" value="KAF0711232.1"/>
    <property type="molecule type" value="Genomic_DNA"/>
</dbReference>
<organism evidence="1 2">
    <name type="scientific">Aphis craccivora</name>
    <name type="common">Cowpea aphid</name>
    <dbReference type="NCBI Taxonomy" id="307492"/>
    <lineage>
        <taxon>Eukaryota</taxon>
        <taxon>Metazoa</taxon>
        <taxon>Ecdysozoa</taxon>
        <taxon>Arthropoda</taxon>
        <taxon>Hexapoda</taxon>
        <taxon>Insecta</taxon>
        <taxon>Pterygota</taxon>
        <taxon>Neoptera</taxon>
        <taxon>Paraneoptera</taxon>
        <taxon>Hemiptera</taxon>
        <taxon>Sternorrhyncha</taxon>
        <taxon>Aphidomorpha</taxon>
        <taxon>Aphidoidea</taxon>
        <taxon>Aphididae</taxon>
        <taxon>Aphidini</taxon>
        <taxon>Aphis</taxon>
        <taxon>Aphis</taxon>
    </lineage>
</organism>
<proteinExistence type="predicted"/>
<evidence type="ECO:0000313" key="1">
    <source>
        <dbReference type="EMBL" id="KAF0711232.1"/>
    </source>
</evidence>
<protein>
    <submittedName>
        <fullName evidence="1">Uncharacterized protein</fullName>
    </submittedName>
</protein>
<dbReference type="Proteomes" id="UP000478052">
    <property type="component" value="Unassembled WGS sequence"/>
</dbReference>
<dbReference type="AlphaFoldDB" id="A0A6G0VVL2"/>
<comment type="caution">
    <text evidence="1">The sequence shown here is derived from an EMBL/GenBank/DDBJ whole genome shotgun (WGS) entry which is preliminary data.</text>
</comment>
<reference evidence="1 2" key="1">
    <citation type="submission" date="2019-08" db="EMBL/GenBank/DDBJ databases">
        <title>Whole genome of Aphis craccivora.</title>
        <authorList>
            <person name="Voronova N.V."/>
            <person name="Shulinski R.S."/>
            <person name="Bandarenka Y.V."/>
            <person name="Zhorov D.G."/>
            <person name="Warner D."/>
        </authorList>
    </citation>
    <scope>NUCLEOTIDE SEQUENCE [LARGE SCALE GENOMIC DNA]</scope>
    <source>
        <strain evidence="1">180601</strain>
        <tissue evidence="1">Whole Body</tissue>
    </source>
</reference>
<keyword evidence="2" id="KW-1185">Reference proteome</keyword>
<name>A0A6G0VVL2_APHCR</name>
<gene>
    <name evidence="1" type="ORF">FWK35_00028685</name>
</gene>